<sequence>MAMTLADRIDVVLDLVDHEREADVLNRYVVDRYIERTDAPFNVMPFGADNCPRLGRDLAKARSMGYLTRHTTGIGDGFSSMGFPKWVYSYRLTDMGRNRLALARAIWEERENGTCDR</sequence>
<accession>A0A482MKF5</accession>
<evidence type="ECO:0000313" key="1">
    <source>
        <dbReference type="EMBL" id="QBQ74521.1"/>
    </source>
</evidence>
<evidence type="ECO:0000313" key="2">
    <source>
        <dbReference type="Proteomes" id="UP000301424"/>
    </source>
</evidence>
<dbReference type="EMBL" id="MK552141">
    <property type="protein sequence ID" value="QBQ74521.1"/>
    <property type="molecule type" value="Genomic_DNA"/>
</dbReference>
<proteinExistence type="predicted"/>
<protein>
    <submittedName>
        <fullName evidence="1">Uncharacterized protein</fullName>
    </submittedName>
</protein>
<keyword evidence="2" id="KW-1185">Reference proteome</keyword>
<organism evidence="1 2">
    <name type="scientific">Burkholderia phage BcepSauron</name>
    <dbReference type="NCBI Taxonomy" id="2530033"/>
    <lineage>
        <taxon>Viruses</taxon>
        <taxon>Duplodnaviria</taxon>
        <taxon>Heunggongvirae</taxon>
        <taxon>Uroviricota</taxon>
        <taxon>Caudoviricetes</taxon>
        <taxon>Sarumanvirus</taxon>
        <taxon>Sarumanvirus bcepsauron</taxon>
    </lineage>
</organism>
<gene>
    <name evidence="1" type="ORF">BcepSauron_141</name>
</gene>
<name>A0A482MKF5_9CAUD</name>
<dbReference type="Proteomes" id="UP000301424">
    <property type="component" value="Segment"/>
</dbReference>
<reference evidence="1 2" key="1">
    <citation type="submission" date="2019-02" db="EMBL/GenBank/DDBJ databases">
        <title>Complete genome sequence of Burkholderia cenocepacia phage BcepSauron.</title>
        <authorList>
            <person name="Park K."/>
            <person name="Gonzalez C."/>
            <person name="Liu M."/>
            <person name="Gill J."/>
        </authorList>
    </citation>
    <scope>NUCLEOTIDE SEQUENCE [LARGE SCALE GENOMIC DNA]</scope>
</reference>